<dbReference type="RefSeq" id="WP_235248191.1">
    <property type="nucleotide sequence ID" value="NZ_JBBMFN010000036.1"/>
</dbReference>
<protein>
    <submittedName>
        <fullName evidence="7">AI-2E family transporter</fullName>
    </submittedName>
</protein>
<evidence type="ECO:0000256" key="3">
    <source>
        <dbReference type="ARBA" id="ARBA00022692"/>
    </source>
</evidence>
<comment type="caution">
    <text evidence="7">The sequence shown here is derived from an EMBL/GenBank/DDBJ whole genome shotgun (WGS) entry which is preliminary data.</text>
</comment>
<evidence type="ECO:0000313" key="7">
    <source>
        <dbReference type="EMBL" id="MEQ2466853.1"/>
    </source>
</evidence>
<dbReference type="EMBL" id="JBBMFN010000036">
    <property type="protein sequence ID" value="MEQ2466853.1"/>
    <property type="molecule type" value="Genomic_DNA"/>
</dbReference>
<feature type="transmembrane region" description="Helical" evidence="6">
    <location>
        <begin position="141"/>
        <end position="160"/>
    </location>
</feature>
<name>A0ABV1F2Q3_9BACI</name>
<dbReference type="PANTHER" id="PTHR21716">
    <property type="entry name" value="TRANSMEMBRANE PROTEIN"/>
    <property type="match status" value="1"/>
</dbReference>
<feature type="transmembrane region" description="Helical" evidence="6">
    <location>
        <begin position="66"/>
        <end position="88"/>
    </location>
</feature>
<evidence type="ECO:0000256" key="2">
    <source>
        <dbReference type="ARBA" id="ARBA00009773"/>
    </source>
</evidence>
<feature type="transmembrane region" description="Helical" evidence="6">
    <location>
        <begin position="252"/>
        <end position="274"/>
    </location>
</feature>
<comment type="subcellular location">
    <subcellularLocation>
        <location evidence="1">Membrane</location>
        <topology evidence="1">Multi-pass membrane protein</topology>
    </subcellularLocation>
</comment>
<gene>
    <name evidence="7" type="ORF">WMO63_14420</name>
</gene>
<dbReference type="PANTHER" id="PTHR21716:SF62">
    <property type="entry name" value="TRANSPORT PROTEIN YDBI-RELATED"/>
    <property type="match status" value="1"/>
</dbReference>
<evidence type="ECO:0000256" key="5">
    <source>
        <dbReference type="ARBA" id="ARBA00023136"/>
    </source>
</evidence>
<reference evidence="7 8" key="1">
    <citation type="submission" date="2024-03" db="EMBL/GenBank/DDBJ databases">
        <title>Human intestinal bacterial collection.</title>
        <authorList>
            <person name="Pauvert C."/>
            <person name="Hitch T.C.A."/>
            <person name="Clavel T."/>
        </authorList>
    </citation>
    <scope>NUCLEOTIDE SEQUENCE [LARGE SCALE GENOMIC DNA]</scope>
    <source>
        <strain evidence="7 8">CLA-SR-H024</strain>
    </source>
</reference>
<sequence length="348" mass="39836">MEILLSFFRKKGVKRVLILILISLCLYFVRSMINLLLFTFIFSYLMDRLVQVFTSKFAIKRTIAVILLYFSVIFLLIYGISTYLPVVIQQISGLVIQLTDFYMQPHDNVVLNFIVNKINDFSITTYLHQGITFIFKYFTNIWGNLLQVFMAIVLSLFFLLEKDRLRLFANRFHTSKIAPIYFECMYFGKKFVATFGKVIEAQFIIAIINCILTTASLYFLGFPQLFGLGIMIFLLGLIPVAGVIISFIPLCIIGYTVGGISHVISVVILIMVIHSIEAYILNPKLMSSKTDLPVFFTFIVLIFSEHFFGVWGLIVGIPIFIFLLDILEVKSDKKEGSKKSSNKKVISK</sequence>
<organism evidence="7 8">
    <name type="scientific">Niallia hominis</name>
    <dbReference type="NCBI Taxonomy" id="3133173"/>
    <lineage>
        <taxon>Bacteria</taxon>
        <taxon>Bacillati</taxon>
        <taxon>Bacillota</taxon>
        <taxon>Bacilli</taxon>
        <taxon>Bacillales</taxon>
        <taxon>Bacillaceae</taxon>
        <taxon>Niallia</taxon>
    </lineage>
</organism>
<evidence type="ECO:0000256" key="4">
    <source>
        <dbReference type="ARBA" id="ARBA00022989"/>
    </source>
</evidence>
<keyword evidence="3 6" id="KW-0812">Transmembrane</keyword>
<evidence type="ECO:0000313" key="8">
    <source>
        <dbReference type="Proteomes" id="UP001465426"/>
    </source>
</evidence>
<dbReference type="InterPro" id="IPR002549">
    <property type="entry name" value="AI-2E-like"/>
</dbReference>
<dbReference type="Proteomes" id="UP001465426">
    <property type="component" value="Unassembled WGS sequence"/>
</dbReference>
<evidence type="ECO:0000256" key="1">
    <source>
        <dbReference type="ARBA" id="ARBA00004141"/>
    </source>
</evidence>
<keyword evidence="8" id="KW-1185">Reference proteome</keyword>
<feature type="transmembrane region" description="Helical" evidence="6">
    <location>
        <begin position="225"/>
        <end position="245"/>
    </location>
</feature>
<comment type="similarity">
    <text evidence="2">Belongs to the autoinducer-2 exporter (AI-2E) (TC 2.A.86) family.</text>
</comment>
<proteinExistence type="inferred from homology"/>
<dbReference type="Pfam" id="PF01594">
    <property type="entry name" value="AI-2E_transport"/>
    <property type="match status" value="1"/>
</dbReference>
<keyword evidence="5 6" id="KW-0472">Membrane</keyword>
<feature type="transmembrane region" description="Helical" evidence="6">
    <location>
        <begin position="198"/>
        <end position="219"/>
    </location>
</feature>
<evidence type="ECO:0000256" key="6">
    <source>
        <dbReference type="SAM" id="Phobius"/>
    </source>
</evidence>
<feature type="transmembrane region" description="Helical" evidence="6">
    <location>
        <begin position="294"/>
        <end position="324"/>
    </location>
</feature>
<keyword evidence="4 6" id="KW-1133">Transmembrane helix</keyword>
<accession>A0ABV1F2Q3</accession>